<accession>A0A0N1JZ55</accession>
<dbReference type="AlphaFoldDB" id="A0A0N1JZ55"/>
<feature type="transmembrane region" description="Helical" evidence="1">
    <location>
        <begin position="45"/>
        <end position="63"/>
    </location>
</feature>
<dbReference type="RefSeq" id="WP_053922956.1">
    <property type="nucleotide sequence ID" value="NZ_LGKG01000046.1"/>
</dbReference>
<feature type="transmembrane region" description="Helical" evidence="1">
    <location>
        <begin position="91"/>
        <end position="109"/>
    </location>
</feature>
<dbReference type="EMBL" id="LGKG01000046">
    <property type="protein sequence ID" value="KPC65238.1"/>
    <property type="molecule type" value="Genomic_DNA"/>
</dbReference>
<organism evidence="2 3">
    <name type="scientific">Streptomyces chattanoogensis</name>
    <dbReference type="NCBI Taxonomy" id="66876"/>
    <lineage>
        <taxon>Bacteria</taxon>
        <taxon>Bacillati</taxon>
        <taxon>Actinomycetota</taxon>
        <taxon>Actinomycetes</taxon>
        <taxon>Kitasatosporales</taxon>
        <taxon>Streptomycetaceae</taxon>
        <taxon>Streptomyces</taxon>
    </lineage>
</organism>
<dbReference type="InterPro" id="IPR008407">
    <property type="entry name" value="Brnchd-chn_aa_trnsp_AzlD"/>
</dbReference>
<dbReference type="PATRIC" id="fig|66876.3.peg.1684"/>
<keyword evidence="1" id="KW-0812">Transmembrane</keyword>
<name>A0A0N1JZ55_9ACTN</name>
<feature type="transmembrane region" description="Helical" evidence="1">
    <location>
        <begin position="6"/>
        <end position="25"/>
    </location>
</feature>
<dbReference type="Pfam" id="PF05437">
    <property type="entry name" value="AzlD"/>
    <property type="match status" value="1"/>
</dbReference>
<reference evidence="3" key="1">
    <citation type="submission" date="2015-07" db="EMBL/GenBank/DDBJ databases">
        <authorList>
            <person name="Ju K.-S."/>
            <person name="Doroghazi J.R."/>
            <person name="Metcalf W.W."/>
        </authorList>
    </citation>
    <scope>NUCLEOTIDE SEQUENCE [LARGE SCALE GENOMIC DNA]</scope>
    <source>
        <strain evidence="3">NRRL ISP-5002</strain>
    </source>
</reference>
<evidence type="ECO:0000313" key="2">
    <source>
        <dbReference type="EMBL" id="KPC65238.1"/>
    </source>
</evidence>
<sequence length="111" mass="11374">MNSPMHSPGTLIVAMLVLAAGTYGFRLAGPLLRSRLTFPPRAERLMETSAIVLLASLVATTALTEGHGAAGIARPFGVAVAGVLAWRKAPFLAVVLAAAVATAVLRLVGVE</sequence>
<gene>
    <name evidence="2" type="ORF">ADL29_07680</name>
</gene>
<keyword evidence="1" id="KW-1133">Transmembrane helix</keyword>
<protein>
    <submittedName>
        <fullName evidence="2">Branched-chain amino acid transporter</fullName>
    </submittedName>
</protein>
<keyword evidence="1" id="KW-0472">Membrane</keyword>
<proteinExistence type="predicted"/>
<evidence type="ECO:0000256" key="1">
    <source>
        <dbReference type="SAM" id="Phobius"/>
    </source>
</evidence>
<dbReference type="Proteomes" id="UP000037982">
    <property type="component" value="Unassembled WGS sequence"/>
</dbReference>
<keyword evidence="3" id="KW-1185">Reference proteome</keyword>
<evidence type="ECO:0000313" key="3">
    <source>
        <dbReference type="Proteomes" id="UP000037982"/>
    </source>
</evidence>
<comment type="caution">
    <text evidence="2">The sequence shown here is derived from an EMBL/GenBank/DDBJ whole genome shotgun (WGS) entry which is preliminary data.</text>
</comment>